<dbReference type="Proteomes" id="UP000266016">
    <property type="component" value="Unassembled WGS sequence"/>
</dbReference>
<dbReference type="InterPro" id="IPR015231">
    <property type="entry name" value="DUF1934"/>
</dbReference>
<reference evidence="1 4" key="1">
    <citation type="submission" date="2018-01" db="EMBL/GenBank/DDBJ databases">
        <title>Bacillus asahii Genome sequencing and assembly.</title>
        <authorList>
            <person name="Jiang H."/>
            <person name="Feng Y."/>
            <person name="Zhao F."/>
            <person name="Lin X."/>
        </authorList>
    </citation>
    <scope>NUCLEOTIDE SEQUENCE [LARGE SCALE GENOMIC DNA]</scope>
    <source>
        <strain evidence="1 4">OM18</strain>
    </source>
</reference>
<dbReference type="KEGG" id="pasa:BAOM_4908"/>
<dbReference type="Pfam" id="PF09148">
    <property type="entry name" value="DUF1934"/>
    <property type="match status" value="1"/>
</dbReference>
<accession>A0A398BDG0</accession>
<dbReference type="EMBL" id="QWVS01000012">
    <property type="protein sequence ID" value="RID87401.1"/>
    <property type="molecule type" value="Genomic_DNA"/>
</dbReference>
<dbReference type="EMBL" id="CP026095">
    <property type="protein sequence ID" value="AZV45466.1"/>
    <property type="molecule type" value="Genomic_DNA"/>
</dbReference>
<reference evidence="2 3" key="2">
    <citation type="submission" date="2018-08" db="EMBL/GenBank/DDBJ databases">
        <title>Bacillus jemisoniae sp. nov., Bacillus chryseoplanitiae sp. nov., Bacillus resnikiae sp. nov., and Bacillus frankliniae sp. nov., isolated from Viking spacecraft and associated surfaces.</title>
        <authorList>
            <person name="Seuylemezian A."/>
            <person name="Vaishampayan P."/>
        </authorList>
    </citation>
    <scope>NUCLEOTIDE SEQUENCE [LARGE SCALE GENOMIC DNA]</scope>
    <source>
        <strain evidence="2 3">MA001</strain>
    </source>
</reference>
<dbReference type="RefSeq" id="WP_119116236.1">
    <property type="nucleotide sequence ID" value="NZ_CP026095.1"/>
</dbReference>
<dbReference type="Gene3D" id="2.40.128.20">
    <property type="match status" value="1"/>
</dbReference>
<sequence>MSLHHINKQKVKVTLQTKITFGQDTETYELITFGTSVYKGDTLYIQYTEENEAGSTNTTVKHKENETLLLRSGVFKMRQVFRLNELTDGYYESIYGRLGTQTKTKVRSYHWDEQAREGKLMLRYTLQMQGSEPGQYEMKISYKEETAK</sequence>
<evidence type="ECO:0000313" key="2">
    <source>
        <dbReference type="EMBL" id="RID87401.1"/>
    </source>
</evidence>
<evidence type="ECO:0000313" key="1">
    <source>
        <dbReference type="EMBL" id="AZV45466.1"/>
    </source>
</evidence>
<gene>
    <name evidence="1" type="ORF">BAOM_4908</name>
    <name evidence="2" type="ORF">D1953_05855</name>
</gene>
<proteinExistence type="predicted"/>
<name>A0A398BDG0_9BACI</name>
<evidence type="ECO:0000313" key="3">
    <source>
        <dbReference type="Proteomes" id="UP000266016"/>
    </source>
</evidence>
<keyword evidence="3" id="KW-1185">Reference proteome</keyword>
<organism evidence="2 3">
    <name type="scientific">Peribacillus asahii</name>
    <dbReference type="NCBI Taxonomy" id="228899"/>
    <lineage>
        <taxon>Bacteria</taxon>
        <taxon>Bacillati</taxon>
        <taxon>Bacillota</taxon>
        <taxon>Bacilli</taxon>
        <taxon>Bacillales</taxon>
        <taxon>Bacillaceae</taxon>
        <taxon>Peribacillus</taxon>
    </lineage>
</organism>
<protein>
    <submittedName>
        <fullName evidence="2">DUF1934 domain-containing protein</fullName>
    </submittedName>
</protein>
<dbReference type="AlphaFoldDB" id="A0A398BDG0"/>
<dbReference type="InterPro" id="IPR012674">
    <property type="entry name" value="Calycin"/>
</dbReference>
<dbReference type="Proteomes" id="UP000283095">
    <property type="component" value="Chromosome"/>
</dbReference>
<dbReference type="OrthoDB" id="2352933at2"/>
<dbReference type="SUPFAM" id="SSF50814">
    <property type="entry name" value="Lipocalins"/>
    <property type="match status" value="1"/>
</dbReference>
<evidence type="ECO:0000313" key="4">
    <source>
        <dbReference type="Proteomes" id="UP000283095"/>
    </source>
</evidence>